<feature type="domain" description="PIN" evidence="7">
    <location>
        <begin position="2"/>
        <end position="113"/>
    </location>
</feature>
<feature type="binding site" evidence="6">
    <location>
        <position position="91"/>
    </location>
    <ligand>
        <name>Mg(2+)</name>
        <dbReference type="ChEBI" id="CHEBI:18420"/>
    </ligand>
</feature>
<evidence type="ECO:0000256" key="3">
    <source>
        <dbReference type="ARBA" id="ARBA00022723"/>
    </source>
</evidence>
<dbReference type="GO" id="GO:0016787">
    <property type="term" value="F:hydrolase activity"/>
    <property type="evidence" value="ECO:0007669"/>
    <property type="project" value="UniProtKB-KW"/>
</dbReference>
<reference evidence="8 9" key="1">
    <citation type="journal article" date="2019" name="Environ. Microbiol.">
        <title>Species interactions and distinct microbial communities in high Arctic permafrost affected cryosols are associated with the CH4 and CO2 gas fluxes.</title>
        <authorList>
            <person name="Altshuler I."/>
            <person name="Hamel J."/>
            <person name="Turney S."/>
            <person name="Magnuson E."/>
            <person name="Levesque R."/>
            <person name="Greer C."/>
            <person name="Whyte L.G."/>
        </authorList>
    </citation>
    <scope>NUCLEOTIDE SEQUENCE [LARGE SCALE GENOMIC DNA]</scope>
    <source>
        <strain evidence="8 9">S5.20</strain>
    </source>
</reference>
<keyword evidence="2 6" id="KW-0540">Nuclease</keyword>
<dbReference type="InterPro" id="IPR002716">
    <property type="entry name" value="PIN_dom"/>
</dbReference>
<organism evidence="8 9">
    <name type="scientific">Mycolicibacterium hodleri</name>
    <dbReference type="NCBI Taxonomy" id="49897"/>
    <lineage>
        <taxon>Bacteria</taxon>
        <taxon>Bacillati</taxon>
        <taxon>Actinomycetota</taxon>
        <taxon>Actinomycetes</taxon>
        <taxon>Mycobacteriales</taxon>
        <taxon>Mycobacteriaceae</taxon>
        <taxon>Mycolicibacterium</taxon>
    </lineage>
</organism>
<dbReference type="PANTHER" id="PTHR35901:SF1">
    <property type="entry name" value="EXONUCLEASE VAPC9"/>
    <property type="match status" value="1"/>
</dbReference>
<dbReference type="Pfam" id="PF01850">
    <property type="entry name" value="PIN"/>
    <property type="match status" value="1"/>
</dbReference>
<dbReference type="InterPro" id="IPR029060">
    <property type="entry name" value="PIN-like_dom_sf"/>
</dbReference>
<dbReference type="AlphaFoldDB" id="A0A502ECH9"/>
<dbReference type="HAMAP" id="MF_00265">
    <property type="entry name" value="VapC_Nob1"/>
    <property type="match status" value="1"/>
</dbReference>
<dbReference type="CDD" id="cd09873">
    <property type="entry name" value="PIN_Pae0151-like"/>
    <property type="match status" value="1"/>
</dbReference>
<keyword evidence="4 6" id="KW-0378">Hydrolase</keyword>
<dbReference type="GO" id="GO:0090729">
    <property type="term" value="F:toxin activity"/>
    <property type="evidence" value="ECO:0007669"/>
    <property type="project" value="UniProtKB-KW"/>
</dbReference>
<keyword evidence="1 6" id="KW-1277">Toxin-antitoxin system</keyword>
<protein>
    <recommendedName>
        <fullName evidence="6">Ribonuclease VapC</fullName>
        <shortName evidence="6">RNase VapC</shortName>
        <ecNumber evidence="6">3.1.-.-</ecNumber>
    </recommendedName>
    <alternativeName>
        <fullName evidence="6">Toxin VapC</fullName>
    </alternativeName>
</protein>
<feature type="binding site" evidence="6">
    <location>
        <position position="5"/>
    </location>
    <ligand>
        <name>Mg(2+)</name>
        <dbReference type="ChEBI" id="CHEBI:18420"/>
    </ligand>
</feature>
<keyword evidence="9" id="KW-1185">Reference proteome</keyword>
<name>A0A502ECH9_9MYCO</name>
<keyword evidence="5 6" id="KW-0460">Magnesium</keyword>
<dbReference type="SUPFAM" id="SSF88723">
    <property type="entry name" value="PIN domain-like"/>
    <property type="match status" value="1"/>
</dbReference>
<dbReference type="GO" id="GO:0004540">
    <property type="term" value="F:RNA nuclease activity"/>
    <property type="evidence" value="ECO:0007669"/>
    <property type="project" value="InterPro"/>
</dbReference>
<comment type="similarity">
    <text evidence="6">Belongs to the PINc/VapC protein family.</text>
</comment>
<keyword evidence="3 6" id="KW-0479">Metal-binding</keyword>
<dbReference type="OrthoDB" id="4377304at2"/>
<comment type="function">
    <text evidence="6">Toxic component of a toxin-antitoxin (TA) system. An RNase.</text>
</comment>
<proteinExistence type="inferred from homology"/>
<evidence type="ECO:0000256" key="5">
    <source>
        <dbReference type="ARBA" id="ARBA00022842"/>
    </source>
</evidence>
<keyword evidence="6" id="KW-0800">Toxin</keyword>
<dbReference type="Gene3D" id="3.40.50.1010">
    <property type="entry name" value="5'-nuclease"/>
    <property type="match status" value="1"/>
</dbReference>
<evidence type="ECO:0000256" key="6">
    <source>
        <dbReference type="HAMAP-Rule" id="MF_00265"/>
    </source>
</evidence>
<dbReference type="InterPro" id="IPR044153">
    <property type="entry name" value="PIN_Pae0151-like"/>
</dbReference>
<comment type="caution">
    <text evidence="8">The sequence shown here is derived from an EMBL/GenBank/DDBJ whole genome shotgun (WGS) entry which is preliminary data.</text>
</comment>
<dbReference type="PANTHER" id="PTHR35901">
    <property type="entry name" value="RIBONUCLEASE VAPC3"/>
    <property type="match status" value="1"/>
</dbReference>
<evidence type="ECO:0000259" key="7">
    <source>
        <dbReference type="Pfam" id="PF01850"/>
    </source>
</evidence>
<sequence length="127" mass="13587">MIVLDASAAVSALLNGGQARRYVVDESIHAPHLVDVEVLSALRRQVNAGRLTADQAERALTAWKRIGLIRYAATPLVERVWELRDSVTAYDAVYVALAENLGCALVTADARLATGHGPRCAVAVVPN</sequence>
<dbReference type="InterPro" id="IPR051619">
    <property type="entry name" value="TypeII_TA_RNase_PINc/VapC"/>
</dbReference>
<comment type="cofactor">
    <cofactor evidence="6">
        <name>Mg(2+)</name>
        <dbReference type="ChEBI" id="CHEBI:18420"/>
    </cofactor>
</comment>
<dbReference type="Proteomes" id="UP000320095">
    <property type="component" value="Unassembled WGS sequence"/>
</dbReference>
<dbReference type="RefSeq" id="WP_140690533.1">
    <property type="nucleotide sequence ID" value="NZ_RCZG01000004.1"/>
</dbReference>
<evidence type="ECO:0000313" key="9">
    <source>
        <dbReference type="Proteomes" id="UP000320095"/>
    </source>
</evidence>
<dbReference type="GO" id="GO:0000287">
    <property type="term" value="F:magnesium ion binding"/>
    <property type="evidence" value="ECO:0007669"/>
    <property type="project" value="UniProtKB-UniRule"/>
</dbReference>
<dbReference type="EMBL" id="RCZG01000004">
    <property type="protein sequence ID" value="TPG34196.1"/>
    <property type="molecule type" value="Genomic_DNA"/>
</dbReference>
<accession>A0A502ECH9</accession>
<evidence type="ECO:0000256" key="4">
    <source>
        <dbReference type="ARBA" id="ARBA00022801"/>
    </source>
</evidence>
<evidence type="ECO:0000313" key="8">
    <source>
        <dbReference type="EMBL" id="TPG34196.1"/>
    </source>
</evidence>
<gene>
    <name evidence="6" type="primary">vapC</name>
    <name evidence="8" type="ORF">EAH80_11360</name>
</gene>
<evidence type="ECO:0000256" key="2">
    <source>
        <dbReference type="ARBA" id="ARBA00022722"/>
    </source>
</evidence>
<evidence type="ECO:0000256" key="1">
    <source>
        <dbReference type="ARBA" id="ARBA00022649"/>
    </source>
</evidence>
<dbReference type="EC" id="3.1.-.-" evidence="6"/>
<dbReference type="InterPro" id="IPR022907">
    <property type="entry name" value="VapC_family"/>
</dbReference>